<dbReference type="EMBL" id="BOSE01000001">
    <property type="protein sequence ID" value="GIP15353.1"/>
    <property type="molecule type" value="Genomic_DNA"/>
</dbReference>
<protein>
    <submittedName>
        <fullName evidence="7">TetR family transcriptional regulator</fullName>
    </submittedName>
</protein>
<evidence type="ECO:0000259" key="6">
    <source>
        <dbReference type="PROSITE" id="PS50977"/>
    </source>
</evidence>
<keyword evidence="3 5" id="KW-0238">DNA-binding</keyword>
<evidence type="ECO:0000256" key="2">
    <source>
        <dbReference type="ARBA" id="ARBA00023015"/>
    </source>
</evidence>
<evidence type="ECO:0000256" key="1">
    <source>
        <dbReference type="ARBA" id="ARBA00022491"/>
    </source>
</evidence>
<dbReference type="AlphaFoldDB" id="A0A920CXI6"/>
<dbReference type="Gene3D" id="1.10.357.10">
    <property type="entry name" value="Tetracycline Repressor, domain 2"/>
    <property type="match status" value="1"/>
</dbReference>
<name>A0A920CXI6_9BACL</name>
<dbReference type="SUPFAM" id="SSF46689">
    <property type="entry name" value="Homeodomain-like"/>
    <property type="match status" value="1"/>
</dbReference>
<keyword evidence="8" id="KW-1185">Reference proteome</keyword>
<dbReference type="GO" id="GO:0000976">
    <property type="term" value="F:transcription cis-regulatory region binding"/>
    <property type="evidence" value="ECO:0007669"/>
    <property type="project" value="TreeGrafter"/>
</dbReference>
<dbReference type="Pfam" id="PF21303">
    <property type="entry name" value="TetR_C_39"/>
    <property type="match status" value="1"/>
</dbReference>
<dbReference type="GO" id="GO:0003700">
    <property type="term" value="F:DNA-binding transcription factor activity"/>
    <property type="evidence" value="ECO:0007669"/>
    <property type="project" value="TreeGrafter"/>
</dbReference>
<evidence type="ECO:0000313" key="7">
    <source>
        <dbReference type="EMBL" id="GIP15353.1"/>
    </source>
</evidence>
<dbReference type="InterPro" id="IPR050109">
    <property type="entry name" value="HTH-type_TetR-like_transc_reg"/>
</dbReference>
<gene>
    <name evidence="7" type="ORF">J40TS1_09950</name>
</gene>
<evidence type="ECO:0000256" key="5">
    <source>
        <dbReference type="PROSITE-ProRule" id="PRU00335"/>
    </source>
</evidence>
<dbReference type="Pfam" id="PF00440">
    <property type="entry name" value="TetR_N"/>
    <property type="match status" value="1"/>
</dbReference>
<dbReference type="InterPro" id="IPR049149">
    <property type="entry name" value="TetR/AcrR_C"/>
</dbReference>
<keyword evidence="4" id="KW-0804">Transcription</keyword>
<comment type="caution">
    <text evidence="7">The sequence shown here is derived from an EMBL/GenBank/DDBJ whole genome shotgun (WGS) entry which is preliminary data.</text>
</comment>
<organism evidence="7 8">
    <name type="scientific">Paenibacillus montaniterrae</name>
    <dbReference type="NCBI Taxonomy" id="429341"/>
    <lineage>
        <taxon>Bacteria</taxon>
        <taxon>Bacillati</taxon>
        <taxon>Bacillota</taxon>
        <taxon>Bacilli</taxon>
        <taxon>Bacillales</taxon>
        <taxon>Paenibacillaceae</taxon>
        <taxon>Paenibacillus</taxon>
    </lineage>
</organism>
<feature type="domain" description="HTH tetR-type" evidence="6">
    <location>
        <begin position="8"/>
        <end position="68"/>
    </location>
</feature>
<dbReference type="InterPro" id="IPR001647">
    <property type="entry name" value="HTH_TetR"/>
</dbReference>
<sequence length="217" mass="24714">MFAGKPPEDRRLEILQAAEQLFITQGYGKTTVEHILQSVGIAKGTLYYHYQSKADILEAIVLMYVNKGVEAAENILAIPSLNAHEKLKLILSAQSFETDNKKEVIQQIHRVENAELHMKSLTETIKRIAPIIAKVIEQGVEEGIYQLDNDAQEVVEFLLVASQFLLDTAIFDWTAEQLLKRAQTFQSITETVLHAEKGSFHYITVMYERLVEHFELK</sequence>
<dbReference type="PROSITE" id="PS50977">
    <property type="entry name" value="HTH_TETR_2"/>
    <property type="match status" value="1"/>
</dbReference>
<proteinExistence type="predicted"/>
<keyword evidence="2" id="KW-0805">Transcription regulation</keyword>
<feature type="DNA-binding region" description="H-T-H motif" evidence="5">
    <location>
        <begin position="31"/>
        <end position="50"/>
    </location>
</feature>
<dbReference type="PANTHER" id="PTHR30055:SF175">
    <property type="entry name" value="HTH-TYPE TRANSCRIPTIONAL REPRESSOR KSTR2"/>
    <property type="match status" value="1"/>
</dbReference>
<dbReference type="PRINTS" id="PR00455">
    <property type="entry name" value="HTHTETR"/>
</dbReference>
<keyword evidence="1" id="KW-0678">Repressor</keyword>
<dbReference type="PANTHER" id="PTHR30055">
    <property type="entry name" value="HTH-TYPE TRANSCRIPTIONAL REGULATOR RUTR"/>
    <property type="match status" value="1"/>
</dbReference>
<evidence type="ECO:0000313" key="8">
    <source>
        <dbReference type="Proteomes" id="UP000683139"/>
    </source>
</evidence>
<evidence type="ECO:0000256" key="4">
    <source>
        <dbReference type="ARBA" id="ARBA00023163"/>
    </source>
</evidence>
<accession>A0A920CXI6</accession>
<evidence type="ECO:0000256" key="3">
    <source>
        <dbReference type="ARBA" id="ARBA00023125"/>
    </source>
</evidence>
<dbReference type="InterPro" id="IPR009057">
    <property type="entry name" value="Homeodomain-like_sf"/>
</dbReference>
<dbReference type="Proteomes" id="UP000683139">
    <property type="component" value="Unassembled WGS sequence"/>
</dbReference>
<reference evidence="7" key="1">
    <citation type="submission" date="2021-03" db="EMBL/GenBank/DDBJ databases">
        <title>Antimicrobial resistance genes in bacteria isolated from Japanese honey, and their potential for conferring macrolide and lincosamide resistance in the American foulbrood pathogen Paenibacillus larvae.</title>
        <authorList>
            <person name="Okamoto M."/>
            <person name="Kumagai M."/>
            <person name="Kanamori H."/>
            <person name="Takamatsu D."/>
        </authorList>
    </citation>
    <scope>NUCLEOTIDE SEQUENCE</scope>
    <source>
        <strain evidence="7">J40TS1</strain>
    </source>
</reference>
<dbReference type="RefSeq" id="WP_213513571.1">
    <property type="nucleotide sequence ID" value="NZ_BOSE01000001.1"/>
</dbReference>